<sequence length="56" mass="6070">MIDFSREGDIIHVMKVECLARNTINALQIADTLSAKGVGLIFHDLGNVDINSDVGE</sequence>
<evidence type="ECO:0000313" key="2">
    <source>
        <dbReference type="EMBL" id="GLR73414.1"/>
    </source>
</evidence>
<gene>
    <name evidence="2" type="ORF">GCM10007855_02870</name>
</gene>
<evidence type="ECO:0000313" key="3">
    <source>
        <dbReference type="Proteomes" id="UP001156660"/>
    </source>
</evidence>
<dbReference type="Pfam" id="PF00239">
    <property type="entry name" value="Resolvase"/>
    <property type="match status" value="1"/>
</dbReference>
<dbReference type="SUPFAM" id="SSF53041">
    <property type="entry name" value="Resolvase-like"/>
    <property type="match status" value="1"/>
</dbReference>
<reference evidence="3" key="1">
    <citation type="journal article" date="2019" name="Int. J. Syst. Evol. Microbiol.">
        <title>The Global Catalogue of Microorganisms (GCM) 10K type strain sequencing project: providing services to taxonomists for standard genome sequencing and annotation.</title>
        <authorList>
            <consortium name="The Broad Institute Genomics Platform"/>
            <consortium name="The Broad Institute Genome Sequencing Center for Infectious Disease"/>
            <person name="Wu L."/>
            <person name="Ma J."/>
        </authorList>
    </citation>
    <scope>NUCLEOTIDE SEQUENCE [LARGE SCALE GENOMIC DNA]</scope>
    <source>
        <strain evidence="3">NBRC 105001</strain>
    </source>
</reference>
<dbReference type="EMBL" id="BSOU01000001">
    <property type="protein sequence ID" value="GLR73414.1"/>
    <property type="molecule type" value="Genomic_DNA"/>
</dbReference>
<evidence type="ECO:0000259" key="1">
    <source>
        <dbReference type="PROSITE" id="PS51736"/>
    </source>
</evidence>
<organism evidence="2 3">
    <name type="scientific">Aliivibrio sifiae</name>
    <dbReference type="NCBI Taxonomy" id="566293"/>
    <lineage>
        <taxon>Bacteria</taxon>
        <taxon>Pseudomonadati</taxon>
        <taxon>Pseudomonadota</taxon>
        <taxon>Gammaproteobacteria</taxon>
        <taxon>Vibrionales</taxon>
        <taxon>Vibrionaceae</taxon>
        <taxon>Aliivibrio</taxon>
    </lineage>
</organism>
<proteinExistence type="predicted"/>
<dbReference type="Proteomes" id="UP001156660">
    <property type="component" value="Unassembled WGS sequence"/>
</dbReference>
<dbReference type="Gene3D" id="3.40.50.1390">
    <property type="entry name" value="Resolvase, N-terminal catalytic domain"/>
    <property type="match status" value="1"/>
</dbReference>
<dbReference type="InterPro" id="IPR006119">
    <property type="entry name" value="Resolv_N"/>
</dbReference>
<name>A0ABQ6AB03_9GAMM</name>
<dbReference type="InterPro" id="IPR036162">
    <property type="entry name" value="Resolvase-like_N_sf"/>
</dbReference>
<protein>
    <recommendedName>
        <fullName evidence="1">Resolvase/invertase-type recombinase catalytic domain-containing protein</fullName>
    </recommendedName>
</protein>
<comment type="caution">
    <text evidence="2">The sequence shown here is derived from an EMBL/GenBank/DDBJ whole genome shotgun (WGS) entry which is preliminary data.</text>
</comment>
<feature type="domain" description="Resolvase/invertase-type recombinase catalytic" evidence="1">
    <location>
        <begin position="1"/>
        <end position="56"/>
    </location>
</feature>
<dbReference type="PROSITE" id="PS51736">
    <property type="entry name" value="RECOMBINASES_3"/>
    <property type="match status" value="1"/>
</dbReference>
<accession>A0ABQ6AB03</accession>
<keyword evidence="3" id="KW-1185">Reference proteome</keyword>